<dbReference type="InterPro" id="IPR000682">
    <property type="entry name" value="PCMT"/>
</dbReference>
<dbReference type="InterPro" id="IPR027573">
    <property type="entry name" value="Methyltran_FxLD"/>
</dbReference>
<gene>
    <name evidence="12" type="ORF">F4554_005722</name>
</gene>
<keyword evidence="5" id="KW-0963">Cytoplasm</keyword>
<evidence type="ECO:0000256" key="7">
    <source>
        <dbReference type="ARBA" id="ARBA00022679"/>
    </source>
</evidence>
<accession>A0A852ZJC8</accession>
<dbReference type="SUPFAM" id="SSF53335">
    <property type="entry name" value="S-adenosyl-L-methionine-dependent methyltransferases"/>
    <property type="match status" value="1"/>
</dbReference>
<dbReference type="Gene3D" id="3.40.50.150">
    <property type="entry name" value="Vaccinia Virus protein VP39"/>
    <property type="match status" value="1"/>
</dbReference>
<dbReference type="PANTHER" id="PTHR11579:SF0">
    <property type="entry name" value="PROTEIN-L-ISOASPARTATE(D-ASPARTATE) O-METHYLTRANSFERASE"/>
    <property type="match status" value="1"/>
</dbReference>
<evidence type="ECO:0000256" key="2">
    <source>
        <dbReference type="ARBA" id="ARBA00005369"/>
    </source>
</evidence>
<organism evidence="12 13">
    <name type="scientific">Actinopolymorpha rutila</name>
    <dbReference type="NCBI Taxonomy" id="446787"/>
    <lineage>
        <taxon>Bacteria</taxon>
        <taxon>Bacillati</taxon>
        <taxon>Actinomycetota</taxon>
        <taxon>Actinomycetes</taxon>
        <taxon>Propionibacteriales</taxon>
        <taxon>Actinopolymorphaceae</taxon>
        <taxon>Actinopolymorpha</taxon>
    </lineage>
</organism>
<dbReference type="Pfam" id="PF01135">
    <property type="entry name" value="PCMT"/>
    <property type="match status" value="1"/>
</dbReference>
<dbReference type="RefSeq" id="WP_179790596.1">
    <property type="nucleotide sequence ID" value="NZ_BAAARR010000031.1"/>
</dbReference>
<evidence type="ECO:0000256" key="6">
    <source>
        <dbReference type="ARBA" id="ARBA00022603"/>
    </source>
</evidence>
<keyword evidence="8" id="KW-0949">S-adenosyl-L-methionine</keyword>
<dbReference type="GO" id="GO:0004719">
    <property type="term" value="F:protein-L-isoaspartate (D-aspartate) O-methyltransferase activity"/>
    <property type="evidence" value="ECO:0007669"/>
    <property type="project" value="UniProtKB-EC"/>
</dbReference>
<dbReference type="NCBIfam" id="TIGR04364">
    <property type="entry name" value="methyltran_FxLD"/>
    <property type="match status" value="1"/>
</dbReference>
<dbReference type="EC" id="2.1.1.77" evidence="3"/>
<protein>
    <recommendedName>
        <fullName evidence="4">Protein-L-isoaspartate O-methyltransferase</fullName>
        <ecNumber evidence="3">2.1.1.77</ecNumber>
    </recommendedName>
    <alternativeName>
        <fullName evidence="11">L-isoaspartyl protein carboxyl methyltransferase</fullName>
    </alternativeName>
    <alternativeName>
        <fullName evidence="9">Protein L-isoaspartyl methyltransferase</fullName>
    </alternativeName>
    <alternativeName>
        <fullName evidence="10">Protein-beta-aspartate methyltransferase</fullName>
    </alternativeName>
</protein>
<dbReference type="GO" id="GO:0005737">
    <property type="term" value="C:cytoplasm"/>
    <property type="evidence" value="ECO:0007669"/>
    <property type="project" value="UniProtKB-SubCell"/>
</dbReference>
<evidence type="ECO:0000313" key="12">
    <source>
        <dbReference type="EMBL" id="NYH93084.1"/>
    </source>
</evidence>
<reference evidence="12 13" key="1">
    <citation type="submission" date="2020-07" db="EMBL/GenBank/DDBJ databases">
        <title>Sequencing the genomes of 1000 actinobacteria strains.</title>
        <authorList>
            <person name="Klenk H.-P."/>
        </authorList>
    </citation>
    <scope>NUCLEOTIDE SEQUENCE [LARGE SCALE GENOMIC DNA]</scope>
    <source>
        <strain evidence="12 13">DSM 18448</strain>
    </source>
</reference>
<sequence>MAVKPDLRALRDTLVADLVARDVLHDQRVADALTTVPRHLFLPGVPAAEAYADEAVVTRRDAEGTATSSSSQPAIMAIMLEQLDVRPGHRVLEIGAGTGYNAALLAHLVGPTGSVTTIDLQPDVTDAARDALVAAGYARVRVVCGDGALGVPDDAPYDRMIVTAGAWDLPPAWYEQLAVDGRLVVPLDLRGVMRSIAFEPVDAVGGNAGARWRWRSRSAHTCGFMPLRGLAAGPGRRLRIGAPEDAGISLSVDDEREVDVDVLGEALTAPPVEIATGLELTTPELVDGLFGWLALTEPDSCGMYAGAEAIERGPVELPVVYDGPSGPSAAMGSGLVADGSAALLARPRTDDRSTAAPLVVRGYGADGSALATRLVTAARAWDDAGRPGGERLRVEALPLPGGADDTGTYEGKHVVDKRSVRLLVSWPTTEVPGQ</sequence>
<proteinExistence type="inferred from homology"/>
<dbReference type="CDD" id="cd02440">
    <property type="entry name" value="AdoMet_MTases"/>
    <property type="match status" value="1"/>
</dbReference>
<dbReference type="AlphaFoldDB" id="A0A852ZJC8"/>
<evidence type="ECO:0000256" key="3">
    <source>
        <dbReference type="ARBA" id="ARBA00011890"/>
    </source>
</evidence>
<keyword evidence="7 12" id="KW-0808">Transferase</keyword>
<comment type="subcellular location">
    <subcellularLocation>
        <location evidence="1">Cytoplasm</location>
    </subcellularLocation>
</comment>
<evidence type="ECO:0000256" key="11">
    <source>
        <dbReference type="ARBA" id="ARBA00031350"/>
    </source>
</evidence>
<dbReference type="InterPro" id="IPR029063">
    <property type="entry name" value="SAM-dependent_MTases_sf"/>
</dbReference>
<name>A0A852ZJC8_9ACTN</name>
<evidence type="ECO:0000256" key="4">
    <source>
        <dbReference type="ARBA" id="ARBA00013346"/>
    </source>
</evidence>
<evidence type="ECO:0000256" key="8">
    <source>
        <dbReference type="ARBA" id="ARBA00022691"/>
    </source>
</evidence>
<dbReference type="EMBL" id="JACBZH010000001">
    <property type="protein sequence ID" value="NYH93084.1"/>
    <property type="molecule type" value="Genomic_DNA"/>
</dbReference>
<evidence type="ECO:0000313" key="13">
    <source>
        <dbReference type="Proteomes" id="UP000579605"/>
    </source>
</evidence>
<comment type="similarity">
    <text evidence="2">Belongs to the methyltransferase superfamily. L-isoaspartyl/D-aspartyl protein methyltransferase family.</text>
</comment>
<dbReference type="PANTHER" id="PTHR11579">
    <property type="entry name" value="PROTEIN-L-ISOASPARTATE O-METHYLTRANSFERASE"/>
    <property type="match status" value="1"/>
</dbReference>
<evidence type="ECO:0000256" key="10">
    <source>
        <dbReference type="ARBA" id="ARBA00031323"/>
    </source>
</evidence>
<comment type="caution">
    <text evidence="12">The sequence shown here is derived from an EMBL/GenBank/DDBJ whole genome shotgun (WGS) entry which is preliminary data.</text>
</comment>
<keyword evidence="6 12" id="KW-0489">Methyltransferase</keyword>
<evidence type="ECO:0000256" key="1">
    <source>
        <dbReference type="ARBA" id="ARBA00004496"/>
    </source>
</evidence>
<evidence type="ECO:0000256" key="5">
    <source>
        <dbReference type="ARBA" id="ARBA00022490"/>
    </source>
</evidence>
<keyword evidence="13" id="KW-1185">Reference proteome</keyword>
<dbReference type="Proteomes" id="UP000579605">
    <property type="component" value="Unassembled WGS sequence"/>
</dbReference>
<dbReference type="GO" id="GO:0032259">
    <property type="term" value="P:methylation"/>
    <property type="evidence" value="ECO:0007669"/>
    <property type="project" value="UniProtKB-KW"/>
</dbReference>
<evidence type="ECO:0000256" key="9">
    <source>
        <dbReference type="ARBA" id="ARBA00030757"/>
    </source>
</evidence>